<evidence type="ECO:0000313" key="3">
    <source>
        <dbReference type="Proteomes" id="UP000001431"/>
    </source>
</evidence>
<proteinExistence type="predicted"/>
<dbReference type="eggNOG" id="arCOG02519">
    <property type="taxonomic scope" value="Archaea"/>
</dbReference>
<dbReference type="InterPro" id="IPR012334">
    <property type="entry name" value="Pectin_lyas_fold"/>
</dbReference>
<dbReference type="STRING" id="410359.Pcal_1938"/>
<dbReference type="AlphaFoldDB" id="A3MXI7"/>
<dbReference type="Pfam" id="PF05048">
    <property type="entry name" value="NosD"/>
    <property type="match status" value="1"/>
</dbReference>
<dbReference type="KEGG" id="pcl:Pcal_1938"/>
<evidence type="ECO:0000313" key="2">
    <source>
        <dbReference type="EMBL" id="ABO09354.1"/>
    </source>
</evidence>
<dbReference type="EMBL" id="CP000561">
    <property type="protein sequence ID" value="ABO09354.1"/>
    <property type="molecule type" value="Genomic_DNA"/>
</dbReference>
<reference evidence="2" key="1">
    <citation type="submission" date="2007-02" db="EMBL/GenBank/DDBJ databases">
        <title>Complete sequence of Pyrobaculum calidifontis JCM 11548.</title>
        <authorList>
            <consortium name="US DOE Joint Genome Institute"/>
            <person name="Copeland A."/>
            <person name="Lucas S."/>
            <person name="Lapidus A."/>
            <person name="Barry K."/>
            <person name="Glavina del Rio T."/>
            <person name="Dalin E."/>
            <person name="Tice H."/>
            <person name="Pitluck S."/>
            <person name="Chain P."/>
            <person name="Malfatti S."/>
            <person name="Shin M."/>
            <person name="Vergez L."/>
            <person name="Schmutz J."/>
            <person name="Larimer F."/>
            <person name="Land M."/>
            <person name="Hauser L."/>
            <person name="Kyrpides N."/>
            <person name="Mikhailova N."/>
            <person name="Cozen A.E."/>
            <person name="Fitz-Gibbon S.T."/>
            <person name="House C.H."/>
            <person name="Saltikov C."/>
            <person name="Lowe T.M."/>
            <person name="Richardson P."/>
        </authorList>
    </citation>
    <scope>NUCLEOTIDE SEQUENCE [LARGE SCALE GENOMIC DNA]</scope>
    <source>
        <strain evidence="2">JCM 11548</strain>
    </source>
</reference>
<dbReference type="Gene3D" id="2.160.20.10">
    <property type="entry name" value="Single-stranded right-handed beta-helix, Pectin lyase-like"/>
    <property type="match status" value="1"/>
</dbReference>
<dbReference type="SUPFAM" id="SSF51126">
    <property type="entry name" value="Pectin lyase-like"/>
    <property type="match status" value="1"/>
</dbReference>
<gene>
    <name evidence="2" type="ordered locus">Pcal_1938</name>
</gene>
<accession>A3MXI7</accession>
<dbReference type="InterPro" id="IPR006626">
    <property type="entry name" value="PbH1"/>
</dbReference>
<dbReference type="SMART" id="SM00710">
    <property type="entry name" value="PbH1"/>
    <property type="match status" value="4"/>
</dbReference>
<name>A3MXI7_PYRCJ</name>
<evidence type="ECO:0000259" key="1">
    <source>
        <dbReference type="Pfam" id="PF05048"/>
    </source>
</evidence>
<dbReference type="InterPro" id="IPR011050">
    <property type="entry name" value="Pectin_lyase_fold/virulence"/>
</dbReference>
<keyword evidence="3" id="KW-1185">Reference proteome</keyword>
<sequence>MVVVDKPGFYDYVSGERVVINASDVKIGVLEVRGGGGEVALPREMTAYKVKPTVGCVVVIGERVAVEAARVHCVNGLLIFNSTDVYIGRLEMWGDPSLPVYRRGLGFYVFGSRNVTVNAAVGGYFHDCIYAEYSSALRIGNFSLASCRYGVHIMFSDGVSVANGVVRDSYVGVAVMYTSNATVKGVEAVDNREWSEGYGFLIAEVRGGAVEDCRAVGNIHGFYVLTWGGTAVAVSNCAIEGNYVGVTIRGKGSSGVAFYNNSLLGNVVQVVYMAIGEDFPQARFVGNMWQGHGTSAPYVYVSAFSDLFTATEGALGWLAAFPARAVIDGVAGRPLAFDPSPAPARGGSPWQLALLFALPIVAYAARRRA</sequence>
<dbReference type="Proteomes" id="UP000001431">
    <property type="component" value="Chromosome"/>
</dbReference>
<dbReference type="HOGENOM" id="CLU_759959_0_0_2"/>
<protein>
    <submittedName>
        <fullName evidence="2">Parallel beta-helix repeat containing protein</fullName>
    </submittedName>
</protein>
<organism evidence="2 3">
    <name type="scientific">Pyrobaculum calidifontis (strain DSM 21063 / JCM 11548 / VA1)</name>
    <dbReference type="NCBI Taxonomy" id="410359"/>
    <lineage>
        <taxon>Archaea</taxon>
        <taxon>Thermoproteota</taxon>
        <taxon>Thermoprotei</taxon>
        <taxon>Thermoproteales</taxon>
        <taxon>Thermoproteaceae</taxon>
        <taxon>Pyrobaculum</taxon>
    </lineage>
</organism>
<dbReference type="InterPro" id="IPR007742">
    <property type="entry name" value="NosD_dom"/>
</dbReference>
<feature type="domain" description="Periplasmic copper-binding protein NosD beta helix" evidence="1">
    <location>
        <begin position="100"/>
        <end position="275"/>
    </location>
</feature>